<protein>
    <submittedName>
        <fullName evidence="10">ABC transporter permease subunit</fullName>
    </submittedName>
</protein>
<dbReference type="InterPro" id="IPR000515">
    <property type="entry name" value="MetI-like"/>
</dbReference>
<keyword evidence="7 8" id="KW-0472">Membrane</keyword>
<keyword evidence="11" id="KW-1185">Reference proteome</keyword>
<name>A0ABX1NMP6_9RHOO</name>
<feature type="domain" description="ABC transmembrane type-1" evidence="9">
    <location>
        <begin position="94"/>
        <end position="302"/>
    </location>
</feature>
<dbReference type="PANTHER" id="PTHR42929:SF3">
    <property type="entry name" value="PUTRESCINE TRANSPORT SYSTEM PERMEASE PROTEIN POTH"/>
    <property type="match status" value="1"/>
</dbReference>
<proteinExistence type="inferred from homology"/>
<dbReference type="RefSeq" id="WP_169143135.1">
    <property type="nucleotide sequence ID" value="NZ_WTVS01000088.1"/>
</dbReference>
<organism evidence="10 11">
    <name type="scientific">Aromatoleum toluolicum</name>
    <dbReference type="NCBI Taxonomy" id="90060"/>
    <lineage>
        <taxon>Bacteria</taxon>
        <taxon>Pseudomonadati</taxon>
        <taxon>Pseudomonadota</taxon>
        <taxon>Betaproteobacteria</taxon>
        <taxon>Rhodocyclales</taxon>
        <taxon>Rhodocyclaceae</taxon>
        <taxon>Aromatoleum</taxon>
    </lineage>
</organism>
<evidence type="ECO:0000259" key="9">
    <source>
        <dbReference type="PROSITE" id="PS50928"/>
    </source>
</evidence>
<dbReference type="Proteomes" id="UP000634522">
    <property type="component" value="Unassembled WGS sequence"/>
</dbReference>
<comment type="caution">
    <text evidence="10">The sequence shown here is derived from an EMBL/GenBank/DDBJ whole genome shotgun (WGS) entry which is preliminary data.</text>
</comment>
<dbReference type="Pfam" id="PF00528">
    <property type="entry name" value="BPD_transp_1"/>
    <property type="match status" value="1"/>
</dbReference>
<comment type="similarity">
    <text evidence="2">Belongs to the binding-protein-dependent transport system permease family. CysTW subfamily.</text>
</comment>
<evidence type="ECO:0000256" key="8">
    <source>
        <dbReference type="RuleBase" id="RU363032"/>
    </source>
</evidence>
<dbReference type="PANTHER" id="PTHR42929">
    <property type="entry name" value="INNER MEMBRANE ABC TRANSPORTER PERMEASE PROTEIN YDCU-RELATED-RELATED"/>
    <property type="match status" value="1"/>
</dbReference>
<dbReference type="Gene3D" id="1.10.3720.10">
    <property type="entry name" value="MetI-like"/>
    <property type="match status" value="1"/>
</dbReference>
<keyword evidence="5 8" id="KW-0812">Transmembrane</keyword>
<dbReference type="PROSITE" id="PS50928">
    <property type="entry name" value="ABC_TM1"/>
    <property type="match status" value="1"/>
</dbReference>
<comment type="subcellular location">
    <subcellularLocation>
        <location evidence="1 8">Cell membrane</location>
        <topology evidence="1 8">Multi-pass membrane protein</topology>
    </subcellularLocation>
</comment>
<keyword evidence="6 8" id="KW-1133">Transmembrane helix</keyword>
<feature type="transmembrane region" description="Helical" evidence="8">
    <location>
        <begin position="129"/>
        <end position="150"/>
    </location>
</feature>
<evidence type="ECO:0000313" key="10">
    <source>
        <dbReference type="EMBL" id="NMG00618.1"/>
    </source>
</evidence>
<sequence length="321" mass="35198">MKPPRFVLARGRFWVGLLPWAWMLLFFALPFALIVKVSLSTPELAIPPYVPPFVMEPGAVLPQLRPDLASYRRLHDELLALGTSGADLQYLSAWGSSLLLAALTTLLCLLIGYPFAYHIARSREAARNTLLMLVMLPFWTSFLLRVYAWMVLLDSSELGLINRLLLAAGLVDAPLQLLYNSGAVLLGMVYSYLPFMVLPLYANLVKLDQRLLEAAADLGARPGTTFLRVTLPLSRRGIVAGSMLVFIPAVGEFVIPDLLGGGDVLMIGRKIWDDFGPNQDWPMAAAVAVTIVLVLIAPIVLLHRHGRTDGRSSGRNAEAGQ</sequence>
<dbReference type="EMBL" id="WTVS01000088">
    <property type="protein sequence ID" value="NMG00618.1"/>
    <property type="molecule type" value="Genomic_DNA"/>
</dbReference>
<feature type="transmembrane region" description="Helical" evidence="8">
    <location>
        <begin position="183"/>
        <end position="202"/>
    </location>
</feature>
<keyword evidence="4" id="KW-1003">Cell membrane</keyword>
<evidence type="ECO:0000256" key="1">
    <source>
        <dbReference type="ARBA" id="ARBA00004651"/>
    </source>
</evidence>
<evidence type="ECO:0000313" key="11">
    <source>
        <dbReference type="Proteomes" id="UP000634522"/>
    </source>
</evidence>
<evidence type="ECO:0000256" key="2">
    <source>
        <dbReference type="ARBA" id="ARBA00007069"/>
    </source>
</evidence>
<dbReference type="SUPFAM" id="SSF161098">
    <property type="entry name" value="MetI-like"/>
    <property type="match status" value="1"/>
</dbReference>
<gene>
    <name evidence="10" type="ORF">GPA27_24870</name>
</gene>
<dbReference type="CDD" id="cd06261">
    <property type="entry name" value="TM_PBP2"/>
    <property type="match status" value="1"/>
</dbReference>
<dbReference type="InterPro" id="IPR035906">
    <property type="entry name" value="MetI-like_sf"/>
</dbReference>
<reference evidence="10 11" key="1">
    <citation type="submission" date="2019-12" db="EMBL/GenBank/DDBJ databases">
        <title>Comparative genomics gives insights into the taxonomy of the Azoarcus-Aromatoleum group and reveals separate origins of nif in the plant-associated Azoarcus and non-plant-associated Aromatoleum sub-groups.</title>
        <authorList>
            <person name="Lafos M."/>
            <person name="Maluk M."/>
            <person name="Batista M."/>
            <person name="Junghare M."/>
            <person name="Carmona M."/>
            <person name="Faoro H."/>
            <person name="Cruz L.M."/>
            <person name="Battistoni F."/>
            <person name="De Souza E."/>
            <person name="Pedrosa F."/>
            <person name="Chen W.-M."/>
            <person name="Poole P.S."/>
            <person name="Dixon R.A."/>
            <person name="James E.K."/>
        </authorList>
    </citation>
    <scope>NUCLEOTIDE SEQUENCE [LARGE SCALE GENOMIC DNA]</scope>
    <source>
        <strain evidence="10 11">T</strain>
    </source>
</reference>
<accession>A0ABX1NMP6</accession>
<keyword evidence="3 8" id="KW-0813">Transport</keyword>
<feature type="transmembrane region" description="Helical" evidence="8">
    <location>
        <begin position="281"/>
        <end position="302"/>
    </location>
</feature>
<evidence type="ECO:0000256" key="7">
    <source>
        <dbReference type="ARBA" id="ARBA00023136"/>
    </source>
</evidence>
<feature type="transmembrane region" description="Helical" evidence="8">
    <location>
        <begin position="238"/>
        <end position="261"/>
    </location>
</feature>
<evidence type="ECO:0000256" key="3">
    <source>
        <dbReference type="ARBA" id="ARBA00022448"/>
    </source>
</evidence>
<evidence type="ECO:0000256" key="6">
    <source>
        <dbReference type="ARBA" id="ARBA00022989"/>
    </source>
</evidence>
<evidence type="ECO:0000256" key="5">
    <source>
        <dbReference type="ARBA" id="ARBA00022692"/>
    </source>
</evidence>
<feature type="transmembrane region" description="Helical" evidence="8">
    <location>
        <begin position="12"/>
        <end position="35"/>
    </location>
</feature>
<feature type="transmembrane region" description="Helical" evidence="8">
    <location>
        <begin position="98"/>
        <end position="117"/>
    </location>
</feature>
<evidence type="ECO:0000256" key="4">
    <source>
        <dbReference type="ARBA" id="ARBA00022475"/>
    </source>
</evidence>